<evidence type="ECO:0000313" key="2">
    <source>
        <dbReference type="Proteomes" id="UP000887565"/>
    </source>
</evidence>
<dbReference type="InterPro" id="IPR014044">
    <property type="entry name" value="CAP_dom"/>
</dbReference>
<organism evidence="2 3">
    <name type="scientific">Romanomermis culicivorax</name>
    <name type="common">Nematode worm</name>
    <dbReference type="NCBI Taxonomy" id="13658"/>
    <lineage>
        <taxon>Eukaryota</taxon>
        <taxon>Metazoa</taxon>
        <taxon>Ecdysozoa</taxon>
        <taxon>Nematoda</taxon>
        <taxon>Enoplea</taxon>
        <taxon>Dorylaimia</taxon>
        <taxon>Mermithida</taxon>
        <taxon>Mermithoidea</taxon>
        <taxon>Mermithidae</taxon>
        <taxon>Romanomermis</taxon>
    </lineage>
</organism>
<keyword evidence="2" id="KW-1185">Reference proteome</keyword>
<dbReference type="WBParaSite" id="nRc.2.0.1.t05431-RA">
    <property type="protein sequence ID" value="nRc.2.0.1.t05431-RA"/>
    <property type="gene ID" value="nRc.2.0.1.g05431"/>
</dbReference>
<feature type="domain" description="SCP" evidence="1">
    <location>
        <begin position="14"/>
        <end position="56"/>
    </location>
</feature>
<sequence length="70" mass="7989">MQYSYSPIPRAEDDGEPKTGHYTQLIWARTQKIGCAIAANCLKNGVHYDMMLLCNYSPTIGCRQFTRDNM</sequence>
<dbReference type="PROSITE" id="PS01009">
    <property type="entry name" value="CRISP_1"/>
    <property type="match status" value="1"/>
</dbReference>
<name>A0A915HV63_ROMCU</name>
<dbReference type="Proteomes" id="UP000887565">
    <property type="component" value="Unplaced"/>
</dbReference>
<protein>
    <submittedName>
        <fullName evidence="3">SCP domain-containing protein</fullName>
    </submittedName>
</protein>
<accession>A0A915HV63</accession>
<dbReference type="GO" id="GO:0005576">
    <property type="term" value="C:extracellular region"/>
    <property type="evidence" value="ECO:0007669"/>
    <property type="project" value="InterPro"/>
</dbReference>
<dbReference type="SUPFAM" id="SSF55797">
    <property type="entry name" value="PR-1-like"/>
    <property type="match status" value="1"/>
</dbReference>
<evidence type="ECO:0000259" key="1">
    <source>
        <dbReference type="Pfam" id="PF00188"/>
    </source>
</evidence>
<dbReference type="Pfam" id="PF00188">
    <property type="entry name" value="CAP"/>
    <property type="match status" value="1"/>
</dbReference>
<reference evidence="3" key="1">
    <citation type="submission" date="2022-11" db="UniProtKB">
        <authorList>
            <consortium name="WormBaseParasite"/>
        </authorList>
    </citation>
    <scope>IDENTIFICATION</scope>
</reference>
<dbReference type="Gene3D" id="3.40.33.10">
    <property type="entry name" value="CAP"/>
    <property type="match status" value="1"/>
</dbReference>
<evidence type="ECO:0000313" key="3">
    <source>
        <dbReference type="WBParaSite" id="nRc.2.0.1.t05431-RA"/>
    </source>
</evidence>
<dbReference type="InterPro" id="IPR035940">
    <property type="entry name" value="CAP_sf"/>
</dbReference>
<dbReference type="AlphaFoldDB" id="A0A915HV63"/>
<dbReference type="InterPro" id="IPR018244">
    <property type="entry name" value="Allrgn_V5/Tpx1_CS"/>
</dbReference>
<proteinExistence type="predicted"/>